<accession>A0A4Q4KGL4</accession>
<keyword evidence="2" id="KW-0808">Transferase</keyword>
<dbReference type="GO" id="GO:0032259">
    <property type="term" value="P:methylation"/>
    <property type="evidence" value="ECO:0007669"/>
    <property type="project" value="UniProtKB-KW"/>
</dbReference>
<dbReference type="GO" id="GO:0008168">
    <property type="term" value="F:methyltransferase activity"/>
    <property type="evidence" value="ECO:0007669"/>
    <property type="project" value="UniProtKB-KW"/>
</dbReference>
<dbReference type="GO" id="GO:0051015">
    <property type="term" value="F:actin filament binding"/>
    <property type="evidence" value="ECO:0007669"/>
    <property type="project" value="TreeGrafter"/>
</dbReference>
<keyword evidence="2" id="KW-0489">Methyltransferase</keyword>
<organism evidence="2 3">
    <name type="scientific">Bradyrhizobium elkanii</name>
    <dbReference type="NCBI Taxonomy" id="29448"/>
    <lineage>
        <taxon>Bacteria</taxon>
        <taxon>Pseudomonadati</taxon>
        <taxon>Pseudomonadota</taxon>
        <taxon>Alphaproteobacteria</taxon>
        <taxon>Hyphomicrobiales</taxon>
        <taxon>Nitrobacteraceae</taxon>
        <taxon>Bradyrhizobium</taxon>
    </lineage>
</organism>
<dbReference type="PANTHER" id="PTHR10672">
    <property type="entry name" value="ADDUCIN"/>
    <property type="match status" value="1"/>
</dbReference>
<proteinExistence type="inferred from homology"/>
<dbReference type="EMBL" id="SZZP01000016">
    <property type="protein sequence ID" value="TKV78718.1"/>
    <property type="molecule type" value="Genomic_DNA"/>
</dbReference>
<name>A0A4Q4KGL4_BRAEL</name>
<reference evidence="2 3" key="1">
    <citation type="submission" date="2019-05" db="EMBL/GenBank/DDBJ databases">
        <title>Draft Genome of Bradyrhizobium elkanii strain SEMIA 938, Used in Commercial Inoculants for Lupinus spp. in Brazil.</title>
        <authorList>
            <person name="Hungria M."/>
            <person name="Delamuta J.R.M."/>
            <person name="Ribeiro R.A."/>
            <person name="Nogueira M.A."/>
        </authorList>
    </citation>
    <scope>NUCLEOTIDE SEQUENCE [LARGE SCALE GENOMIC DNA]</scope>
    <source>
        <strain evidence="2 3">Semia 938</strain>
    </source>
</reference>
<protein>
    <submittedName>
        <fullName evidence="2">rRNA adenine methyltransferase</fullName>
    </submittedName>
</protein>
<comment type="similarity">
    <text evidence="1">Belongs to the aldolase class II family.</text>
</comment>
<dbReference type="SMART" id="SM01007">
    <property type="entry name" value="Aldolase_II"/>
    <property type="match status" value="1"/>
</dbReference>
<dbReference type="Gene3D" id="3.40.225.10">
    <property type="entry name" value="Class II aldolase/adducin N-terminal domain"/>
    <property type="match status" value="1"/>
</dbReference>
<dbReference type="SUPFAM" id="SSF53639">
    <property type="entry name" value="AraD/HMP-PK domain-like"/>
    <property type="match status" value="1"/>
</dbReference>
<evidence type="ECO:0000256" key="1">
    <source>
        <dbReference type="ARBA" id="ARBA00037961"/>
    </source>
</evidence>
<dbReference type="InterPro" id="IPR051017">
    <property type="entry name" value="Aldolase-II_Adducin_sf"/>
</dbReference>
<evidence type="ECO:0000313" key="2">
    <source>
        <dbReference type="EMBL" id="TKV78718.1"/>
    </source>
</evidence>
<dbReference type="Pfam" id="PF00596">
    <property type="entry name" value="Aldolase_II"/>
    <property type="match status" value="1"/>
</dbReference>
<dbReference type="InterPro" id="IPR001303">
    <property type="entry name" value="Aldolase_II/adducin_N"/>
</dbReference>
<dbReference type="InterPro" id="IPR036409">
    <property type="entry name" value="Aldolase_II/adducin_N_sf"/>
</dbReference>
<gene>
    <name evidence="2" type="ORF">FDV58_25870</name>
</gene>
<comment type="caution">
    <text evidence="2">The sequence shown here is derived from an EMBL/GenBank/DDBJ whole genome shotgun (WGS) entry which is preliminary data.</text>
</comment>
<sequence length="263" mass="29866">MRMQFRVSPTSLQDSSSAEEWQARVDLAAAHRLAYIHGFSEGIFNHLTLVVPGRTDRYYQIPFGMHWSEVTASSFMEVGIDDAEVKRGEGEVERSCYCIHAPIHKALPQAKAVFHTHMPYASALTRLEDPRIKEIGQTEVGLSEAIAYDDLYTGPALDPEEGARLARVIGNKTILFMANHGISTVGETVADAYDRLYYIERAAQVQIYAMWTQQPLKQLPQHVVEKTKRDFRDDHLYNGPSPAQRHFDALKRMLDRKEPDYAT</sequence>
<dbReference type="GO" id="GO:0005856">
    <property type="term" value="C:cytoskeleton"/>
    <property type="evidence" value="ECO:0007669"/>
    <property type="project" value="TreeGrafter"/>
</dbReference>
<dbReference type="PANTHER" id="PTHR10672:SF21">
    <property type="entry name" value="CLASS II ALDOLASE_ADDUCIN N-TERMINAL DOMAIN-CONTAINING PROTEIN"/>
    <property type="match status" value="1"/>
</dbReference>
<dbReference type="Proteomes" id="UP000305095">
    <property type="component" value="Unassembled WGS sequence"/>
</dbReference>
<evidence type="ECO:0000313" key="3">
    <source>
        <dbReference type="Proteomes" id="UP000305095"/>
    </source>
</evidence>
<dbReference type="AlphaFoldDB" id="A0A4Q4KGL4"/>